<dbReference type="Pfam" id="PF04390">
    <property type="entry name" value="LptE"/>
    <property type="match status" value="1"/>
</dbReference>
<evidence type="ECO:0000256" key="3">
    <source>
        <dbReference type="ARBA" id="ARBA00023139"/>
    </source>
</evidence>
<evidence type="ECO:0000313" key="6">
    <source>
        <dbReference type="EMBL" id="MEK8089383.1"/>
    </source>
</evidence>
<keyword evidence="1" id="KW-0732">Signal</keyword>
<proteinExistence type="inferred from homology"/>
<dbReference type="PANTHER" id="PTHR38098:SF1">
    <property type="entry name" value="LPS-ASSEMBLY LIPOPROTEIN LPTE"/>
    <property type="match status" value="1"/>
</dbReference>
<evidence type="ECO:0000256" key="4">
    <source>
        <dbReference type="ARBA" id="ARBA00023237"/>
    </source>
</evidence>
<dbReference type="HAMAP" id="MF_01186">
    <property type="entry name" value="LPS_assembly_LptE"/>
    <property type="match status" value="1"/>
</dbReference>
<comment type="caution">
    <text evidence="6">The sequence shown here is derived from an EMBL/GenBank/DDBJ whole genome shotgun (WGS) entry which is preliminary data.</text>
</comment>
<dbReference type="Proteomes" id="UP001446205">
    <property type="component" value="Unassembled WGS sequence"/>
</dbReference>
<keyword evidence="2" id="KW-0472">Membrane</keyword>
<reference evidence="6 7" key="1">
    <citation type="submission" date="2024-04" db="EMBL/GenBank/DDBJ databases">
        <authorList>
            <person name="Abashina T."/>
            <person name="Shaikin A."/>
        </authorList>
    </citation>
    <scope>NUCLEOTIDE SEQUENCE [LARGE SCALE GENOMIC DNA]</scope>
    <source>
        <strain evidence="6 7">AAFK</strain>
    </source>
</reference>
<keyword evidence="7" id="KW-1185">Reference proteome</keyword>
<protein>
    <submittedName>
        <fullName evidence="6">LPS assembly lipoprotein LptE</fullName>
    </submittedName>
</protein>
<keyword evidence="4" id="KW-0998">Cell outer membrane</keyword>
<evidence type="ECO:0000256" key="1">
    <source>
        <dbReference type="ARBA" id="ARBA00022729"/>
    </source>
</evidence>
<dbReference type="EMBL" id="JBBPCO010000005">
    <property type="protein sequence ID" value="MEK8089383.1"/>
    <property type="molecule type" value="Genomic_DNA"/>
</dbReference>
<dbReference type="Gene3D" id="3.30.160.150">
    <property type="entry name" value="Lipoprotein like domain"/>
    <property type="match status" value="1"/>
</dbReference>
<keyword evidence="5 6" id="KW-0449">Lipoprotein</keyword>
<dbReference type="PANTHER" id="PTHR38098">
    <property type="entry name" value="LPS-ASSEMBLY LIPOPROTEIN LPTE"/>
    <property type="match status" value="1"/>
</dbReference>
<evidence type="ECO:0000256" key="2">
    <source>
        <dbReference type="ARBA" id="ARBA00023136"/>
    </source>
</evidence>
<dbReference type="InterPro" id="IPR007485">
    <property type="entry name" value="LPS_assembly_LptE"/>
</dbReference>
<dbReference type="RefSeq" id="WP_341370442.1">
    <property type="nucleotide sequence ID" value="NZ_JBBPCO010000005.1"/>
</dbReference>
<sequence>MIPISALPDALARLRTSLVILAACLLLASCGFHLRGGAPLPEILAGINVTAAGGNDAPIVRDLRERTSLVDGKAAGKDAPTLVVSGTGIEQRVASIDTQGVAREFLLVLNTRYQLLAADGKTLIPPQTLELQRDYTYTDNNVLASDIQSRELHEELYRAGAEQILRAVSIYQTHHPEPQP</sequence>
<organism evidence="6 7">
    <name type="scientific">Thermithiobacillus plumbiphilus</name>
    <dbReference type="NCBI Taxonomy" id="1729899"/>
    <lineage>
        <taxon>Bacteria</taxon>
        <taxon>Pseudomonadati</taxon>
        <taxon>Pseudomonadota</taxon>
        <taxon>Acidithiobacillia</taxon>
        <taxon>Acidithiobacillales</taxon>
        <taxon>Thermithiobacillaceae</taxon>
        <taxon>Thermithiobacillus</taxon>
    </lineage>
</organism>
<evidence type="ECO:0000313" key="7">
    <source>
        <dbReference type="Proteomes" id="UP001446205"/>
    </source>
</evidence>
<gene>
    <name evidence="6" type="primary">lptE</name>
    <name evidence="6" type="ORF">WOB96_06340</name>
</gene>
<name>A0ABU9DA91_9PROT</name>
<keyword evidence="3" id="KW-0564">Palmitate</keyword>
<accession>A0ABU9DA91</accession>
<evidence type="ECO:0000256" key="5">
    <source>
        <dbReference type="ARBA" id="ARBA00023288"/>
    </source>
</evidence>